<evidence type="ECO:0000256" key="9">
    <source>
        <dbReference type="SAM" id="SignalP"/>
    </source>
</evidence>
<evidence type="ECO:0000259" key="10">
    <source>
        <dbReference type="PROSITE" id="PS50093"/>
    </source>
</evidence>
<dbReference type="CDD" id="cd04275">
    <property type="entry name" value="ZnMc_pappalysin_like"/>
    <property type="match status" value="1"/>
</dbReference>
<evidence type="ECO:0000256" key="3">
    <source>
        <dbReference type="ARBA" id="ARBA00022723"/>
    </source>
</evidence>
<evidence type="ECO:0000256" key="8">
    <source>
        <dbReference type="ARBA" id="ARBA00023157"/>
    </source>
</evidence>
<evidence type="ECO:0000256" key="1">
    <source>
        <dbReference type="ARBA" id="ARBA00008721"/>
    </source>
</evidence>
<name>A0ABS1L0N8_9BACT</name>
<dbReference type="Pfam" id="PF00801">
    <property type="entry name" value="PKD"/>
    <property type="match status" value="1"/>
</dbReference>
<dbReference type="InterPro" id="IPR000601">
    <property type="entry name" value="PKD_dom"/>
</dbReference>
<dbReference type="SMART" id="SM00089">
    <property type="entry name" value="PKD"/>
    <property type="match status" value="1"/>
</dbReference>
<keyword evidence="8" id="KW-1015">Disulfide bond</keyword>
<evidence type="ECO:0000256" key="6">
    <source>
        <dbReference type="ARBA" id="ARBA00022833"/>
    </source>
</evidence>
<evidence type="ECO:0000313" key="11">
    <source>
        <dbReference type="EMBL" id="MBL0745263.1"/>
    </source>
</evidence>
<dbReference type="SUPFAM" id="SSF55486">
    <property type="entry name" value="Metalloproteases ('zincins'), catalytic domain"/>
    <property type="match status" value="1"/>
</dbReference>
<evidence type="ECO:0000256" key="4">
    <source>
        <dbReference type="ARBA" id="ARBA00022729"/>
    </source>
</evidence>
<dbReference type="EMBL" id="JAERRB010000015">
    <property type="protein sequence ID" value="MBL0745263.1"/>
    <property type="molecule type" value="Genomic_DNA"/>
</dbReference>
<organism evidence="11 12">
    <name type="scientific">Chryseolinea lacunae</name>
    <dbReference type="NCBI Taxonomy" id="2801331"/>
    <lineage>
        <taxon>Bacteria</taxon>
        <taxon>Pseudomonadati</taxon>
        <taxon>Bacteroidota</taxon>
        <taxon>Cytophagia</taxon>
        <taxon>Cytophagales</taxon>
        <taxon>Fulvivirgaceae</taxon>
        <taxon>Chryseolinea</taxon>
    </lineage>
</organism>
<dbReference type="CDD" id="cd00146">
    <property type="entry name" value="PKD"/>
    <property type="match status" value="1"/>
</dbReference>
<dbReference type="RefSeq" id="WP_202015608.1">
    <property type="nucleotide sequence ID" value="NZ_JAERRB010000015.1"/>
</dbReference>
<comment type="similarity">
    <text evidence="1">Belongs to the peptidase M43B family.</text>
</comment>
<keyword evidence="4 9" id="KW-0732">Signal</keyword>
<evidence type="ECO:0000313" key="12">
    <source>
        <dbReference type="Proteomes" id="UP000613030"/>
    </source>
</evidence>
<dbReference type="PANTHER" id="PTHR47466">
    <property type="match status" value="1"/>
</dbReference>
<gene>
    <name evidence="11" type="ORF">JI741_28795</name>
</gene>
<reference evidence="11 12" key="1">
    <citation type="submission" date="2021-01" db="EMBL/GenBank/DDBJ databases">
        <title>Chryseolinea sp. Jin1 Genome sequencing and assembly.</title>
        <authorList>
            <person name="Kim I."/>
        </authorList>
    </citation>
    <scope>NUCLEOTIDE SEQUENCE [LARGE SCALE GENOMIC DNA]</scope>
    <source>
        <strain evidence="11 12">Jin1</strain>
    </source>
</reference>
<dbReference type="PANTHER" id="PTHR47466:SF1">
    <property type="entry name" value="METALLOPROTEASE MEP1 (AFU_ORTHOLOGUE AFUA_1G07730)-RELATED"/>
    <property type="match status" value="1"/>
</dbReference>
<keyword evidence="6" id="KW-0862">Zinc</keyword>
<dbReference type="InterPro" id="IPR008754">
    <property type="entry name" value="Peptidase_M43"/>
</dbReference>
<proteinExistence type="inferred from homology"/>
<dbReference type="Pfam" id="PF05572">
    <property type="entry name" value="Peptidase_M43"/>
    <property type="match status" value="1"/>
</dbReference>
<keyword evidence="7" id="KW-0482">Metalloprotease</keyword>
<accession>A0ABS1L0N8</accession>
<dbReference type="NCBIfam" id="TIGR04183">
    <property type="entry name" value="Por_Secre_tail"/>
    <property type="match status" value="1"/>
</dbReference>
<feature type="domain" description="PKD" evidence="10">
    <location>
        <begin position="372"/>
        <end position="442"/>
    </location>
</feature>
<dbReference type="InterPro" id="IPR022409">
    <property type="entry name" value="PKD/Chitinase_dom"/>
</dbReference>
<dbReference type="Proteomes" id="UP000613030">
    <property type="component" value="Unassembled WGS sequence"/>
</dbReference>
<dbReference type="InterPro" id="IPR013783">
    <property type="entry name" value="Ig-like_fold"/>
</dbReference>
<dbReference type="Gene3D" id="3.40.390.10">
    <property type="entry name" value="Collagenase (Catalytic Domain)"/>
    <property type="match status" value="1"/>
</dbReference>
<feature type="signal peptide" evidence="9">
    <location>
        <begin position="1"/>
        <end position="23"/>
    </location>
</feature>
<dbReference type="InterPro" id="IPR024079">
    <property type="entry name" value="MetalloPept_cat_dom_sf"/>
</dbReference>
<dbReference type="SUPFAM" id="SSF49299">
    <property type="entry name" value="PKD domain"/>
    <property type="match status" value="1"/>
</dbReference>
<dbReference type="PROSITE" id="PS50093">
    <property type="entry name" value="PKD"/>
    <property type="match status" value="1"/>
</dbReference>
<sequence>MTRGVFLTIAFLTAALGSGLAQTSIRQCATMEQDSINKRRYPERKNFDDLEQAIQAKMKEFQHQSPNGRPQAELITIPIIVHVVHKGEAVGTGMNLSQAQIKSQIEVLNEDFRRKAGTNGFNTSPVGADIEIEFCLSPVDEQGNLLTEPGIHRYNGGQDTWTRAQIDNSLKPTTIWNSAKFFNVWTLKFGGEDANLLGYAQFPDQSGLSGLNDVGGSDKTDGVVIQYTSFGSAQKGSFPIMSPPYNKGRTLSHETGHWLGLRHIWGDGSCATDFVDDTPPAQGPNRGCPTTKLSCDNVNLLMPQNYMDYTDDDCMNIFTIGQKARIRAVLSVSPRRKALYAQGSLCAPPNVTDPPVVSFIADKTNCVLSGSEVRFTDLSTNFPTQYYWKFEGGDPASSTEANPKIRYNVAGVYKVWHSAKNKIGWADTLEVAGYITVSSEGLCSSFSNFKPEYTPTVLDAADFGAYTGYLAGTNSTKAKAYSELFNNTCGYKYISGVKIKFGHLESLSEDATINVTVWNALGYQSGPGAVLERKELLLKQVQDDIANNRFTEVTLDRETPAAFGKPFHVGIEIVNDAGYKLAVITSANNEATNSTSWVQDDNGEWRSMTIAFGANVALNIVPIVGANPSVQVSSSKLLIEPGEQVILNGRGASIFSWSSSDNTISDVLGPQLTVNPVRTTTYTVTGSGLELCHPNATATVYVSGTPTPTERADLNASIQLHPNPGTTRLNLTIANDYAGQVTLHTQSMLGQDVMAPQSLLKDTPTLSTAIDTSTWPAGLYLIHVRMGSQGVLKKWIKK</sequence>
<evidence type="ECO:0000256" key="5">
    <source>
        <dbReference type="ARBA" id="ARBA00022801"/>
    </source>
</evidence>
<dbReference type="Gene3D" id="2.60.40.10">
    <property type="entry name" value="Immunoglobulins"/>
    <property type="match status" value="1"/>
</dbReference>
<keyword evidence="2" id="KW-0645">Protease</keyword>
<dbReference type="Pfam" id="PF18962">
    <property type="entry name" value="Por_Secre_tail"/>
    <property type="match status" value="1"/>
</dbReference>
<keyword evidence="5" id="KW-0378">Hydrolase</keyword>
<feature type="chain" id="PRO_5046704062" evidence="9">
    <location>
        <begin position="24"/>
        <end position="798"/>
    </location>
</feature>
<evidence type="ECO:0000256" key="7">
    <source>
        <dbReference type="ARBA" id="ARBA00023049"/>
    </source>
</evidence>
<keyword evidence="3" id="KW-0479">Metal-binding</keyword>
<evidence type="ECO:0000256" key="2">
    <source>
        <dbReference type="ARBA" id="ARBA00022670"/>
    </source>
</evidence>
<dbReference type="InterPro" id="IPR026444">
    <property type="entry name" value="Secre_tail"/>
</dbReference>
<protein>
    <submittedName>
        <fullName evidence="11">T9SS type A sorting domain-containing protein</fullName>
    </submittedName>
</protein>
<dbReference type="InterPro" id="IPR035986">
    <property type="entry name" value="PKD_dom_sf"/>
</dbReference>
<keyword evidence="12" id="KW-1185">Reference proteome</keyword>
<comment type="caution">
    <text evidence="11">The sequence shown here is derived from an EMBL/GenBank/DDBJ whole genome shotgun (WGS) entry which is preliminary data.</text>
</comment>